<sequence>MDTLLSMRVFNQVATLGSFVAAADRLGMSTAMVSKHVKHLEQHLGSRLLNRTTRHLSLTGPGAAYFERAQAVLAELEELETNLRQTTVKPRGTLKVSGPVTFCVNYLGPVLKDYYTRYPDMKVDLHLSDRVIDLVEEGMDMGIRISAQPNPTLVARRLGPIKLRLVGSPAYLAAQGTPQTPEDLVDHACITYTYSNSGNAWQFDGPDGPVTVNVHPRLRVNNAEMATRAALEGLGLTLQPTILTQPYLSSGQLVPLLCDYPRPDIWLYAVYPNRTHLTAKVRAFIDLLVEHFGDNPPWN</sequence>
<dbReference type="GO" id="GO:0043565">
    <property type="term" value="F:sequence-specific DNA binding"/>
    <property type="evidence" value="ECO:0007669"/>
    <property type="project" value="TreeGrafter"/>
</dbReference>
<dbReference type="InterPro" id="IPR058163">
    <property type="entry name" value="LysR-type_TF_proteobact-type"/>
</dbReference>
<dbReference type="Proteomes" id="UP000192761">
    <property type="component" value="Unassembled WGS sequence"/>
</dbReference>
<evidence type="ECO:0000313" key="6">
    <source>
        <dbReference type="EMBL" id="SMC25669.1"/>
    </source>
</evidence>
<comment type="similarity">
    <text evidence="1">Belongs to the LysR transcriptional regulatory family.</text>
</comment>
<dbReference type="InterPro" id="IPR005119">
    <property type="entry name" value="LysR_subst-bd"/>
</dbReference>
<dbReference type="Gene3D" id="3.40.190.290">
    <property type="match status" value="1"/>
</dbReference>
<dbReference type="SUPFAM" id="SSF53850">
    <property type="entry name" value="Periplasmic binding protein-like II"/>
    <property type="match status" value="1"/>
</dbReference>
<dbReference type="Pfam" id="PF00126">
    <property type="entry name" value="HTH_1"/>
    <property type="match status" value="1"/>
</dbReference>
<dbReference type="PANTHER" id="PTHR30537:SF35">
    <property type="entry name" value="TRANSCRIPTIONAL REGULATORY PROTEIN"/>
    <property type="match status" value="1"/>
</dbReference>
<dbReference type="RefSeq" id="WP_084090887.1">
    <property type="nucleotide sequence ID" value="NZ_FWXD01000012.1"/>
</dbReference>
<dbReference type="CDD" id="cd08422">
    <property type="entry name" value="PBP2_CrgA_like"/>
    <property type="match status" value="1"/>
</dbReference>
<name>A0A1W1XNW6_9NEIS</name>
<dbReference type="InterPro" id="IPR036388">
    <property type="entry name" value="WH-like_DNA-bd_sf"/>
</dbReference>
<dbReference type="SUPFAM" id="SSF46785">
    <property type="entry name" value="Winged helix' DNA-binding domain"/>
    <property type="match status" value="1"/>
</dbReference>
<keyword evidence="4" id="KW-0804">Transcription</keyword>
<keyword evidence="7" id="KW-1185">Reference proteome</keyword>
<evidence type="ECO:0000259" key="5">
    <source>
        <dbReference type="PROSITE" id="PS50931"/>
    </source>
</evidence>
<dbReference type="FunFam" id="3.40.190.290:FF:000001">
    <property type="entry name" value="Transcriptional regulator, LysR family"/>
    <property type="match status" value="1"/>
</dbReference>
<proteinExistence type="inferred from homology"/>
<dbReference type="STRING" id="1121001.SAMN02745857_02232"/>
<dbReference type="Pfam" id="PF03466">
    <property type="entry name" value="LysR_substrate"/>
    <property type="match status" value="1"/>
</dbReference>
<accession>A0A1W1XNW6</accession>
<protein>
    <submittedName>
        <fullName evidence="6">DNA-binding transcriptional regulator, LysR family</fullName>
    </submittedName>
</protein>
<evidence type="ECO:0000256" key="2">
    <source>
        <dbReference type="ARBA" id="ARBA00023015"/>
    </source>
</evidence>
<organism evidence="6 7">
    <name type="scientific">Andreprevotia lacus DSM 23236</name>
    <dbReference type="NCBI Taxonomy" id="1121001"/>
    <lineage>
        <taxon>Bacteria</taxon>
        <taxon>Pseudomonadati</taxon>
        <taxon>Pseudomonadota</taxon>
        <taxon>Betaproteobacteria</taxon>
        <taxon>Neisseriales</taxon>
        <taxon>Chitinibacteraceae</taxon>
        <taxon>Andreprevotia</taxon>
    </lineage>
</organism>
<dbReference type="GO" id="GO:0006351">
    <property type="term" value="P:DNA-templated transcription"/>
    <property type="evidence" value="ECO:0007669"/>
    <property type="project" value="TreeGrafter"/>
</dbReference>
<dbReference type="AlphaFoldDB" id="A0A1W1XNW6"/>
<dbReference type="Gene3D" id="1.10.10.10">
    <property type="entry name" value="Winged helix-like DNA-binding domain superfamily/Winged helix DNA-binding domain"/>
    <property type="match status" value="1"/>
</dbReference>
<dbReference type="EMBL" id="FWXD01000012">
    <property type="protein sequence ID" value="SMC25669.1"/>
    <property type="molecule type" value="Genomic_DNA"/>
</dbReference>
<evidence type="ECO:0000313" key="7">
    <source>
        <dbReference type="Proteomes" id="UP000192761"/>
    </source>
</evidence>
<evidence type="ECO:0000256" key="1">
    <source>
        <dbReference type="ARBA" id="ARBA00009437"/>
    </source>
</evidence>
<keyword evidence="3 6" id="KW-0238">DNA-binding</keyword>
<reference evidence="6 7" key="1">
    <citation type="submission" date="2017-04" db="EMBL/GenBank/DDBJ databases">
        <authorList>
            <person name="Afonso C.L."/>
            <person name="Miller P.J."/>
            <person name="Scott M.A."/>
            <person name="Spackman E."/>
            <person name="Goraichik I."/>
            <person name="Dimitrov K.M."/>
            <person name="Suarez D.L."/>
            <person name="Swayne D.E."/>
        </authorList>
    </citation>
    <scope>NUCLEOTIDE SEQUENCE [LARGE SCALE GENOMIC DNA]</scope>
    <source>
        <strain evidence="6 7">DSM 23236</strain>
    </source>
</reference>
<feature type="domain" description="HTH lysR-type" evidence="5">
    <location>
        <begin position="1"/>
        <end position="59"/>
    </location>
</feature>
<dbReference type="GO" id="GO:0003700">
    <property type="term" value="F:DNA-binding transcription factor activity"/>
    <property type="evidence" value="ECO:0007669"/>
    <property type="project" value="InterPro"/>
</dbReference>
<keyword evidence="2" id="KW-0805">Transcription regulation</keyword>
<gene>
    <name evidence="6" type="ORF">SAMN02745857_02232</name>
</gene>
<dbReference type="PANTHER" id="PTHR30537">
    <property type="entry name" value="HTH-TYPE TRANSCRIPTIONAL REGULATOR"/>
    <property type="match status" value="1"/>
</dbReference>
<dbReference type="FunFam" id="1.10.10.10:FF:000001">
    <property type="entry name" value="LysR family transcriptional regulator"/>
    <property type="match status" value="1"/>
</dbReference>
<evidence type="ECO:0000256" key="4">
    <source>
        <dbReference type="ARBA" id="ARBA00023163"/>
    </source>
</evidence>
<dbReference type="InterPro" id="IPR000847">
    <property type="entry name" value="LysR_HTH_N"/>
</dbReference>
<dbReference type="PROSITE" id="PS50931">
    <property type="entry name" value="HTH_LYSR"/>
    <property type="match status" value="1"/>
</dbReference>
<dbReference type="InterPro" id="IPR036390">
    <property type="entry name" value="WH_DNA-bd_sf"/>
</dbReference>
<evidence type="ECO:0000256" key="3">
    <source>
        <dbReference type="ARBA" id="ARBA00023125"/>
    </source>
</evidence>